<keyword evidence="4" id="KW-1185">Reference proteome</keyword>
<dbReference type="Proteomes" id="UP001497512">
    <property type="component" value="Chromosome 13"/>
</dbReference>
<sequence length="285" mass="31987">MQWCTSGCHLSKLSQSQLHLKANQTICWILKSLVVSYVHILHTNMVDRLSLKLLSSGPAPVARAVTLPGEPTQTSTLALEKGAAALQSFKPVNRMHAHLCAFHFYAYDMGRQVEAHHYCTHYNEEMRQCAIFDTPDADARLIGIEYIISERLFKTLPDEEKKFWHSHDYEVMGGILFLPGVPKVAERAALSEVAKTYGKVFHFWQVDKGDSLPLGLPQLMMSFTSDGQLNPALAADVERRFNVSFKDNAEYRKNLTGPDEGVHPNANSWRSGKGLEPASREVDCE</sequence>
<dbReference type="EMBL" id="OZ019905">
    <property type="protein sequence ID" value="CAK9202816.1"/>
    <property type="molecule type" value="Genomic_DNA"/>
</dbReference>
<accession>A0ABP0TQX9</accession>
<evidence type="ECO:0000256" key="2">
    <source>
        <dbReference type="SAM" id="MobiDB-lite"/>
    </source>
</evidence>
<dbReference type="InterPro" id="IPR010686">
    <property type="entry name" value="OBAP-like"/>
</dbReference>
<evidence type="ECO:0000256" key="1">
    <source>
        <dbReference type="ARBA" id="ARBA00009740"/>
    </source>
</evidence>
<reference evidence="3" key="1">
    <citation type="submission" date="2024-02" db="EMBL/GenBank/DDBJ databases">
        <authorList>
            <consortium name="ELIXIR-Norway"/>
            <consortium name="Elixir Norway"/>
        </authorList>
    </citation>
    <scope>NUCLEOTIDE SEQUENCE</scope>
</reference>
<evidence type="ECO:0000313" key="4">
    <source>
        <dbReference type="Proteomes" id="UP001497512"/>
    </source>
</evidence>
<protein>
    <recommendedName>
        <fullName evidence="5">Oil body-associated protein 1A</fullName>
    </recommendedName>
</protein>
<feature type="region of interest" description="Disordered" evidence="2">
    <location>
        <begin position="253"/>
        <end position="285"/>
    </location>
</feature>
<evidence type="ECO:0008006" key="5">
    <source>
        <dbReference type="Google" id="ProtNLM"/>
    </source>
</evidence>
<proteinExistence type="inferred from homology"/>
<comment type="similarity">
    <text evidence="1">Belongs to the OBAP family.</text>
</comment>
<gene>
    <name evidence="3" type="ORF">CSSPTR1EN2_LOCUS6596</name>
</gene>
<dbReference type="PANTHER" id="PTHR31360:SF0">
    <property type="entry name" value="OIL BODY-ASSOCIATED PROTEIN 1B"/>
    <property type="match status" value="1"/>
</dbReference>
<organism evidence="3 4">
    <name type="scientific">Sphagnum troendelagicum</name>
    <dbReference type="NCBI Taxonomy" id="128251"/>
    <lineage>
        <taxon>Eukaryota</taxon>
        <taxon>Viridiplantae</taxon>
        <taxon>Streptophyta</taxon>
        <taxon>Embryophyta</taxon>
        <taxon>Bryophyta</taxon>
        <taxon>Sphagnophytina</taxon>
        <taxon>Sphagnopsida</taxon>
        <taxon>Sphagnales</taxon>
        <taxon>Sphagnaceae</taxon>
        <taxon>Sphagnum</taxon>
    </lineage>
</organism>
<dbReference type="Pfam" id="PF06884">
    <property type="entry name" value="DUF1264"/>
    <property type="match status" value="1"/>
</dbReference>
<name>A0ABP0TQX9_9BRYO</name>
<evidence type="ECO:0000313" key="3">
    <source>
        <dbReference type="EMBL" id="CAK9202816.1"/>
    </source>
</evidence>
<dbReference type="PANTHER" id="PTHR31360">
    <property type="match status" value="1"/>
</dbReference>